<feature type="domain" description="Erythromycin biosynthesis protein CIII-like C-terminal" evidence="4">
    <location>
        <begin position="396"/>
        <end position="493"/>
    </location>
</feature>
<organism evidence="5 6">
    <name type="scientific">Glarea lozoyensis (strain ATCC 20868 / MF5171)</name>
    <dbReference type="NCBI Taxonomy" id="1116229"/>
    <lineage>
        <taxon>Eukaryota</taxon>
        <taxon>Fungi</taxon>
        <taxon>Dikarya</taxon>
        <taxon>Ascomycota</taxon>
        <taxon>Pezizomycotina</taxon>
        <taxon>Leotiomycetes</taxon>
        <taxon>Helotiales</taxon>
        <taxon>Helotiaceae</taxon>
        <taxon>Glarea</taxon>
    </lineage>
</organism>
<dbReference type="CDD" id="cd03784">
    <property type="entry name" value="GT1_Gtf-like"/>
    <property type="match status" value="1"/>
</dbReference>
<feature type="region of interest" description="Disordered" evidence="2">
    <location>
        <begin position="1"/>
        <end position="23"/>
    </location>
</feature>
<feature type="region of interest" description="Disordered" evidence="2">
    <location>
        <begin position="1124"/>
        <end position="1179"/>
    </location>
</feature>
<feature type="compositionally biased region" description="Polar residues" evidence="2">
    <location>
        <begin position="895"/>
        <end position="908"/>
    </location>
</feature>
<sequence>MGKPEAYHTSFEQENFKDAPPPPYEISFENSVTTALQENGRFTMNFAPDSKLLQSLPPLPTQDQPETPWSRSFEESRSFPVLNIVMQVVGSRGDVQPFIALGVELLRVGHRVRLATHDTFRDFVTKSGLEFFPIGGDPAELMAYMVKNPGVIPTLETLRGGEIPKKRKMVKEMLKGCWRSCIEPDPITNIPFVAEAIIANPPSFAHVHCAQALGIPVHLMFTMPWTATRSFPHPLANIQATDADPSIVNYLSYGMVDVMTWQGLGDLINGFRRDTLDLEKVPAMFDSNLVQTGKVPFTYCWSPALIPKPTDWPSTIDVCGFFFRTPPSYEPPPDIDEFLRAGSKPIYIGFGSIVMEDAQTMTQNIIAAIEECGVRAIVSKGWSKLGGGLEHEKILFIDDCPHEWLFQHVSAVIHHGGAGTTACGLLNGLPTGIVPFFGDQPFWANMVAAAGAGPPPIDIKLLNPAMLSSAIQTLLSPATVVAARAISHKMQTEEGVRTAVASFHRHLNVKDLSCDIVPGHVATWAVKGSKKGKERAVILSHRAASVLVEKKKIHAKHLRLHKSKPIHYKITRWEPITAILSASLDSALDIGSSIGNLASNPVKEYRKEKSRAIRSRIAGSDRGTEDISPVPSIASGSTSTTLLQITVPDDQGALSKHSIDEAQEKEGESNSECTHGEIESRQLVLADQGPRETRDKSQDSRGAGHAASRALGRGLGRVGNSFVKTAIDIPLALSEGLAAVPKLYGNKVRDVGPVSGWKSGTKAGMRSFGYGMYDGYVGLFTETYKGIRDHGAPGLLSGFAKGYAGFVTQPGSAVLGLVSYPALGLYRSLNTRYSTGAQGAILRAQKAYGQLLAEKNPVVEEEASQLVQMFDMATKGQVFDHDDEELSEEIPVDESQYTTLRETSSIRSSGRVIEKDRYQRSTPGSSPERGRSLNPRSTAVSYSSSLRAQPWSIRSVDQEDFDQTEHDHAALTEFSKRDNATDRQSPFREYSDSRRLENISGTISQVPKSTGRFFPANEKPSLSHRDSFQSIRSTPSFLPDTAHHGPELGPHNQSMYNQKSLTYPTSSEGSTQYCQPYRLAELSAVPEKTANFVPSASPPPYEESPISEREAGELDQAIRESIASNNETHHNSTDTENALNVALRESMRLETEREAVEKQELDEAIRRSMNVASNSPQYH</sequence>
<dbReference type="PANTHER" id="PTHR48050:SF27">
    <property type="entry name" value="GLUCOSYLTRANSFERASE, PUTATIVE (AFU_ORTHOLOGUE AFUA_7G04880)-RELATED"/>
    <property type="match status" value="1"/>
</dbReference>
<dbReference type="GO" id="GO:0016906">
    <property type="term" value="F:sterol 3-beta-glucosyltransferase activity"/>
    <property type="evidence" value="ECO:0007669"/>
    <property type="project" value="UniProtKB-ARBA"/>
</dbReference>
<dbReference type="eggNOG" id="KOG1192">
    <property type="taxonomic scope" value="Eukaryota"/>
</dbReference>
<dbReference type="InterPro" id="IPR050426">
    <property type="entry name" value="Glycosyltransferase_28"/>
</dbReference>
<dbReference type="Gene3D" id="3.40.50.2000">
    <property type="entry name" value="Glycogen Phosphorylase B"/>
    <property type="match status" value="2"/>
</dbReference>
<dbReference type="GeneID" id="19471302"/>
<dbReference type="OrthoDB" id="5835829at2759"/>
<evidence type="ECO:0000256" key="1">
    <source>
        <dbReference type="ARBA" id="ARBA00022679"/>
    </source>
</evidence>
<dbReference type="HOGENOM" id="CLU_000537_1_2_1"/>
<dbReference type="EMBL" id="KE145361">
    <property type="protein sequence ID" value="EPE31505.1"/>
    <property type="molecule type" value="Genomic_DNA"/>
</dbReference>
<evidence type="ECO:0000313" key="5">
    <source>
        <dbReference type="EMBL" id="EPE31505.1"/>
    </source>
</evidence>
<feature type="region of interest" description="Disordered" evidence="2">
    <location>
        <begin position="973"/>
        <end position="992"/>
    </location>
</feature>
<dbReference type="Proteomes" id="UP000016922">
    <property type="component" value="Unassembled WGS sequence"/>
</dbReference>
<evidence type="ECO:0000256" key="2">
    <source>
        <dbReference type="SAM" id="MobiDB-lite"/>
    </source>
</evidence>
<dbReference type="KEGG" id="glz:GLAREA_12261"/>
<feature type="region of interest" description="Disordered" evidence="2">
    <location>
        <begin position="604"/>
        <end position="640"/>
    </location>
</feature>
<feature type="region of interest" description="Disordered" evidence="2">
    <location>
        <begin position="895"/>
        <end position="941"/>
    </location>
</feature>
<dbReference type="Pfam" id="PF06722">
    <property type="entry name" value="EryCIII-like_C"/>
    <property type="match status" value="1"/>
</dbReference>
<dbReference type="SUPFAM" id="SSF53756">
    <property type="entry name" value="UDP-Glycosyltransferase/glycogen phosphorylase"/>
    <property type="match status" value="1"/>
</dbReference>
<dbReference type="RefSeq" id="XP_008081234.1">
    <property type="nucleotide sequence ID" value="XM_008083043.1"/>
</dbReference>
<feature type="region of interest" description="Disordered" evidence="2">
    <location>
        <begin position="661"/>
        <end position="708"/>
    </location>
</feature>
<dbReference type="OMA" id="SECTHGE"/>
<feature type="region of interest" description="Disordered" evidence="2">
    <location>
        <begin position="53"/>
        <end position="72"/>
    </location>
</feature>
<feature type="region of interest" description="Disordered" evidence="2">
    <location>
        <begin position="1006"/>
        <end position="1058"/>
    </location>
</feature>
<keyword evidence="6" id="KW-1185">Reference proteome</keyword>
<protein>
    <submittedName>
        <fullName evidence="5">UDP-Glycosyltransferase/glycogen phosphorylase</fullName>
    </submittedName>
</protein>
<reference evidence="5 6" key="1">
    <citation type="journal article" date="2013" name="BMC Genomics">
        <title>Genomics-driven discovery of the pneumocandin biosynthetic gene cluster in the fungus Glarea lozoyensis.</title>
        <authorList>
            <person name="Chen L."/>
            <person name="Yue Q."/>
            <person name="Zhang X."/>
            <person name="Xiang M."/>
            <person name="Wang C."/>
            <person name="Li S."/>
            <person name="Che Y."/>
            <person name="Ortiz-Lopez F.J."/>
            <person name="Bills G.F."/>
            <person name="Liu X."/>
            <person name="An Z."/>
        </authorList>
    </citation>
    <scope>NUCLEOTIDE SEQUENCE [LARGE SCALE GENOMIC DNA]</scope>
    <source>
        <strain evidence="6">ATCC 20868 / MF5171</strain>
    </source>
</reference>
<feature type="compositionally biased region" description="Polar residues" evidence="2">
    <location>
        <begin position="1170"/>
        <end position="1179"/>
    </location>
</feature>
<dbReference type="GO" id="GO:0005975">
    <property type="term" value="P:carbohydrate metabolic process"/>
    <property type="evidence" value="ECO:0007669"/>
    <property type="project" value="InterPro"/>
</dbReference>
<feature type="compositionally biased region" description="Polar residues" evidence="2">
    <location>
        <begin position="61"/>
        <end position="70"/>
    </location>
</feature>
<feature type="compositionally biased region" description="Basic and acidic residues" evidence="2">
    <location>
        <begin position="661"/>
        <end position="680"/>
    </location>
</feature>
<accession>S3D0X2</accession>
<dbReference type="InterPro" id="IPR002213">
    <property type="entry name" value="UDP_glucos_trans"/>
</dbReference>
<dbReference type="FunFam" id="3.40.50.2000:FF:000009">
    <property type="entry name" value="Sterol 3-beta-glucosyltransferase UGT80A2"/>
    <property type="match status" value="1"/>
</dbReference>
<dbReference type="Pfam" id="PF03033">
    <property type="entry name" value="Glyco_transf_28"/>
    <property type="match status" value="1"/>
</dbReference>
<evidence type="ECO:0000313" key="6">
    <source>
        <dbReference type="Proteomes" id="UP000016922"/>
    </source>
</evidence>
<dbReference type="PANTHER" id="PTHR48050">
    <property type="entry name" value="STEROL 3-BETA-GLUCOSYLTRANSFERASE"/>
    <property type="match status" value="1"/>
</dbReference>
<gene>
    <name evidence="5" type="ORF">GLAREA_12261</name>
</gene>
<dbReference type="AlphaFoldDB" id="S3D0X2"/>
<evidence type="ECO:0000259" key="4">
    <source>
        <dbReference type="Pfam" id="PF06722"/>
    </source>
</evidence>
<dbReference type="InterPro" id="IPR004276">
    <property type="entry name" value="GlycoTrans_28_N"/>
</dbReference>
<feature type="domain" description="Glycosyltransferase family 28 N-terminal" evidence="3">
    <location>
        <begin position="84"/>
        <end position="231"/>
    </location>
</feature>
<feature type="compositionally biased region" description="Basic and acidic residues" evidence="2">
    <location>
        <begin position="689"/>
        <end position="699"/>
    </location>
</feature>
<name>S3D0X2_GLAL2</name>
<keyword evidence="1 5" id="KW-0808">Transferase</keyword>
<dbReference type="InterPro" id="IPR010610">
    <property type="entry name" value="EryCIII-like_C"/>
</dbReference>
<dbReference type="FunFam" id="3.40.50.2000:FF:000100">
    <property type="entry name" value="Glycosyltransferase family 1 protein"/>
    <property type="match status" value="1"/>
</dbReference>
<feature type="compositionally biased region" description="Basic and acidic residues" evidence="2">
    <location>
        <begin position="1145"/>
        <end position="1166"/>
    </location>
</feature>
<evidence type="ECO:0000259" key="3">
    <source>
        <dbReference type="Pfam" id="PF03033"/>
    </source>
</evidence>
<proteinExistence type="predicted"/>